<organism evidence="7 8">
    <name type="scientific">Moniliophthora roreri</name>
    <name type="common">Frosty pod rot fungus</name>
    <name type="synonym">Monilia roreri</name>
    <dbReference type="NCBI Taxonomy" id="221103"/>
    <lineage>
        <taxon>Eukaryota</taxon>
        <taxon>Fungi</taxon>
        <taxon>Dikarya</taxon>
        <taxon>Basidiomycota</taxon>
        <taxon>Agaricomycotina</taxon>
        <taxon>Agaricomycetes</taxon>
        <taxon>Agaricomycetidae</taxon>
        <taxon>Agaricales</taxon>
        <taxon>Marasmiineae</taxon>
        <taxon>Marasmiaceae</taxon>
        <taxon>Moniliophthora</taxon>
    </lineage>
</organism>
<accession>A0A0W0EXI0</accession>
<dbReference type="AlphaFoldDB" id="A0A0W0EXI0"/>
<proteinExistence type="inferred from homology"/>
<dbReference type="PANTHER" id="PTHR43248">
    <property type="entry name" value="2-SUCCINYL-6-HYDROXY-2,4-CYCLOHEXADIENE-1-CARBOXYLATE SYNTHASE"/>
    <property type="match status" value="1"/>
</dbReference>
<keyword evidence="3" id="KW-0472">Membrane</keyword>
<evidence type="ECO:0000313" key="7">
    <source>
        <dbReference type="EMBL" id="KTB28693.1"/>
    </source>
</evidence>
<dbReference type="Proteomes" id="UP000054988">
    <property type="component" value="Unassembled WGS sequence"/>
</dbReference>
<dbReference type="GO" id="GO:0016787">
    <property type="term" value="F:hydrolase activity"/>
    <property type="evidence" value="ECO:0007669"/>
    <property type="project" value="UniProtKB-KW"/>
</dbReference>
<dbReference type="Pfam" id="PF08386">
    <property type="entry name" value="Abhydrolase_4"/>
    <property type="match status" value="1"/>
</dbReference>
<dbReference type="InterPro" id="IPR000073">
    <property type="entry name" value="AB_hydrolase_1"/>
</dbReference>
<feature type="transmembrane region" description="Helical" evidence="3">
    <location>
        <begin position="544"/>
        <end position="565"/>
    </location>
</feature>
<keyword evidence="3" id="KW-0812">Transmembrane</keyword>
<comment type="caution">
    <text evidence="7">The sequence shown here is derived from an EMBL/GenBank/DDBJ whole genome shotgun (WGS) entry which is preliminary data.</text>
</comment>
<dbReference type="Gene3D" id="3.40.50.1820">
    <property type="entry name" value="alpha/beta hydrolase"/>
    <property type="match status" value="1"/>
</dbReference>
<feature type="signal peptide" evidence="4">
    <location>
        <begin position="1"/>
        <end position="20"/>
    </location>
</feature>
<gene>
    <name evidence="7" type="ORF">WG66_18698</name>
</gene>
<feature type="domain" description="AB hydrolase-1" evidence="5">
    <location>
        <begin position="88"/>
        <end position="285"/>
    </location>
</feature>
<dbReference type="InterPro" id="IPR013595">
    <property type="entry name" value="Pept_S33_TAP-like_C"/>
</dbReference>
<evidence type="ECO:0000313" key="8">
    <source>
        <dbReference type="Proteomes" id="UP000054988"/>
    </source>
</evidence>
<dbReference type="InterPro" id="IPR029058">
    <property type="entry name" value="AB_hydrolase_fold"/>
</dbReference>
<protein>
    <recommendedName>
        <fullName evidence="9">AB hydrolase-1 domain-containing protein</fullName>
    </recommendedName>
</protein>
<evidence type="ECO:0000259" key="5">
    <source>
        <dbReference type="Pfam" id="PF00561"/>
    </source>
</evidence>
<dbReference type="eggNOG" id="ENOG502RY03">
    <property type="taxonomic scope" value="Eukaryota"/>
</dbReference>
<sequence length="717" mass="79011">MNKLTCIFGPAFTLVSLVLAQTVAEVPFDWDSVQPSDALNWVDCFTELQCARFNVPLNYSDTSAGTATLAMIRIPSNLSTTDENYRGPILFNPGGPGVSGVDAMVTEGKQLATLFGPEFDIVSFDPRGSYSIPHILPYFAHLLRKGVGRSTPQVAFFSSEIEKAFWDLNDPAVNSVNVSTIADGIPRLWAHSQILGQLARDHDTGILLHLTSDNVARDTLKIVEEHNRTNINFYGISYGTALGATFAAMFPDRIERMILDGVLETTGYYSGDWSAQLDDTDKSLQLFFDSCFTAGPSACAFHANASSPDEIKSSFFNLLESVRLNPIPVYNGPSSAHGIVDFASVKSAVQVALGSPYTVFPVLAQGLALLATGIGSVIFQLTGQEVYGTLPANVSALNAPYTVERQREAEIAISCTDMLEITDEPEDLLTYFESIKNVSTFVDLLLPQRTHCSGWQVNPEHFIGPITGNTSVPILFIGNTADPVTPVSAAKTMSEKFPGSVVLTQDSGGLFDHILMFIPTTSSLNATSELTETVVSRSTNRSYLIYYLIFLFTFFVAFNPFRLYLRHRYPCLTVPNLDEKERVLIQVCLRAPKVEELPFYGITLEKLSRRLLKLKAEASQIRIRSLELDGTWSSVCKIYLGVHPQIVFHIVTWNDDAESLERDVLIVVELVSQYHYHAQLTAPYGQSVSVTPNVDGRLPVQNSSSFLPDLIHRARPK</sequence>
<keyword evidence="3" id="KW-1133">Transmembrane helix</keyword>
<keyword evidence="2" id="KW-0378">Hydrolase</keyword>
<feature type="chain" id="PRO_5006901234" description="AB hydrolase-1 domain-containing protein" evidence="4">
    <location>
        <begin position="21"/>
        <end position="717"/>
    </location>
</feature>
<dbReference type="InterPro" id="IPR051601">
    <property type="entry name" value="Serine_prot/Carboxylest_S33"/>
</dbReference>
<evidence type="ECO:0000259" key="6">
    <source>
        <dbReference type="Pfam" id="PF08386"/>
    </source>
</evidence>
<evidence type="ECO:0000256" key="2">
    <source>
        <dbReference type="ARBA" id="ARBA00022801"/>
    </source>
</evidence>
<dbReference type="Pfam" id="PF00561">
    <property type="entry name" value="Abhydrolase_1"/>
    <property type="match status" value="1"/>
</dbReference>
<dbReference type="SUPFAM" id="SSF53474">
    <property type="entry name" value="alpha/beta-Hydrolases"/>
    <property type="match status" value="1"/>
</dbReference>
<comment type="similarity">
    <text evidence="1">Belongs to the peptidase S33 family.</text>
</comment>
<evidence type="ECO:0000256" key="1">
    <source>
        <dbReference type="ARBA" id="ARBA00010088"/>
    </source>
</evidence>
<feature type="domain" description="Peptidase S33 tripeptidyl aminopeptidase-like C-terminal" evidence="6">
    <location>
        <begin position="446"/>
        <end position="509"/>
    </location>
</feature>
<dbReference type="EMBL" id="LATX01002467">
    <property type="protein sequence ID" value="KTB28693.1"/>
    <property type="molecule type" value="Genomic_DNA"/>
</dbReference>
<name>A0A0W0EXI0_MONRR</name>
<evidence type="ECO:0000256" key="4">
    <source>
        <dbReference type="SAM" id="SignalP"/>
    </source>
</evidence>
<evidence type="ECO:0008006" key="9">
    <source>
        <dbReference type="Google" id="ProtNLM"/>
    </source>
</evidence>
<evidence type="ECO:0000256" key="3">
    <source>
        <dbReference type="SAM" id="Phobius"/>
    </source>
</evidence>
<keyword evidence="4" id="KW-0732">Signal</keyword>
<dbReference type="PANTHER" id="PTHR43248:SF25">
    <property type="entry name" value="AB HYDROLASE-1 DOMAIN-CONTAINING PROTEIN-RELATED"/>
    <property type="match status" value="1"/>
</dbReference>
<reference evidence="7 8" key="1">
    <citation type="submission" date="2015-12" db="EMBL/GenBank/DDBJ databases">
        <title>Draft genome sequence of Moniliophthora roreri, the causal agent of frosty pod rot of cacao.</title>
        <authorList>
            <person name="Aime M.C."/>
            <person name="Diaz-Valderrama J.R."/>
            <person name="Kijpornyongpan T."/>
            <person name="Phillips-Mora W."/>
        </authorList>
    </citation>
    <scope>NUCLEOTIDE SEQUENCE [LARGE SCALE GENOMIC DNA]</scope>
    <source>
        <strain evidence="7 8">MCA 2952</strain>
    </source>
</reference>